<dbReference type="OrthoDB" id="10437445at2759"/>
<gene>
    <name evidence="2" type="primary">Cnig_chr_V.g21410</name>
    <name evidence="2" type="ORF">B9Z55_021410</name>
</gene>
<reference evidence="3" key="1">
    <citation type="submission" date="2017-10" db="EMBL/GenBank/DDBJ databases">
        <title>Rapid genome shrinkage in a self-fertile nematode reveals novel sperm competition proteins.</title>
        <authorList>
            <person name="Yin D."/>
            <person name="Schwarz E.M."/>
            <person name="Thomas C.G."/>
            <person name="Felde R.L."/>
            <person name="Korf I.F."/>
            <person name="Cutter A.D."/>
            <person name="Schartner C.M."/>
            <person name="Ralston E.J."/>
            <person name="Meyer B.J."/>
            <person name="Haag E.S."/>
        </authorList>
    </citation>
    <scope>NUCLEOTIDE SEQUENCE [LARGE SCALE GENOMIC DNA]</scope>
    <source>
        <strain evidence="3">JU1422</strain>
    </source>
</reference>
<dbReference type="InterPro" id="IPR040161">
    <property type="entry name" value="FB224"/>
</dbReference>
<dbReference type="GO" id="GO:0045087">
    <property type="term" value="P:innate immune response"/>
    <property type="evidence" value="ECO:0007669"/>
    <property type="project" value="TreeGrafter"/>
</dbReference>
<dbReference type="Pfam" id="PF01827">
    <property type="entry name" value="FTH"/>
    <property type="match status" value="1"/>
</dbReference>
<keyword evidence="3" id="KW-1185">Reference proteome</keyword>
<name>A0A2G5TRU3_9PELO</name>
<organism evidence="2 3">
    <name type="scientific">Caenorhabditis nigoni</name>
    <dbReference type="NCBI Taxonomy" id="1611254"/>
    <lineage>
        <taxon>Eukaryota</taxon>
        <taxon>Metazoa</taxon>
        <taxon>Ecdysozoa</taxon>
        <taxon>Nematoda</taxon>
        <taxon>Chromadorea</taxon>
        <taxon>Rhabditida</taxon>
        <taxon>Rhabditina</taxon>
        <taxon>Rhabditomorpha</taxon>
        <taxon>Rhabditoidea</taxon>
        <taxon>Rhabditidae</taxon>
        <taxon>Peloderinae</taxon>
        <taxon>Caenorhabditis</taxon>
    </lineage>
</organism>
<protein>
    <recommendedName>
        <fullName evidence="1">DUF38 domain-containing protein</fullName>
    </recommendedName>
</protein>
<dbReference type="Proteomes" id="UP000230233">
    <property type="component" value="Chromosome V"/>
</dbReference>
<dbReference type="EMBL" id="PDUG01000005">
    <property type="protein sequence ID" value="PIC30029.1"/>
    <property type="molecule type" value="Genomic_DNA"/>
</dbReference>
<dbReference type="InterPro" id="IPR002900">
    <property type="entry name" value="DUF38/FTH_CAE_spp"/>
</dbReference>
<feature type="domain" description="DUF38" evidence="1">
    <location>
        <begin position="2"/>
        <end position="95"/>
    </location>
</feature>
<dbReference type="PANTHER" id="PTHR23015">
    <property type="entry name" value="UNCHARACTERIZED C.ELEGANS PROTEIN"/>
    <property type="match status" value="1"/>
</dbReference>
<dbReference type="PANTHER" id="PTHR23015:SF25">
    <property type="entry name" value="DUF38 DOMAIN-CONTAINING PROTEIN-RELATED"/>
    <property type="match status" value="1"/>
</dbReference>
<evidence type="ECO:0000313" key="2">
    <source>
        <dbReference type="EMBL" id="PIC30029.1"/>
    </source>
</evidence>
<proteinExistence type="predicted"/>
<accession>A0A2G5TRU3</accession>
<comment type="caution">
    <text evidence="2">The sequence shown here is derived from an EMBL/GenBank/DDBJ whole genome shotgun (WGS) entry which is preliminary data.</text>
</comment>
<evidence type="ECO:0000313" key="3">
    <source>
        <dbReference type="Proteomes" id="UP000230233"/>
    </source>
</evidence>
<evidence type="ECO:0000259" key="1">
    <source>
        <dbReference type="Pfam" id="PF01827"/>
    </source>
</evidence>
<sequence>MEVMEILPAIETHSLKTIELLFPAHQSVLKYKAYTELPFQVDQLSLTDQWKNAEQLFSRDLTLTTPIPEMNITHFVHLDILVKTLSSEDVDYLRKVSSFF</sequence>
<dbReference type="AlphaFoldDB" id="A0A2G5TRU3"/>